<keyword evidence="5" id="KW-1185">Reference proteome</keyword>
<dbReference type="OrthoDB" id="10055547at2759"/>
<dbReference type="Gene3D" id="3.90.176.10">
    <property type="entry name" value="Toxin ADP-ribosyltransferase, Chain A, domain 1"/>
    <property type="match status" value="1"/>
</dbReference>
<evidence type="ECO:0000313" key="3">
    <source>
        <dbReference type="EMBL" id="CAF3876138.1"/>
    </source>
</evidence>
<accession>A0A814VL52</accession>
<sequence>MSTMSIQENDNERQVDKDTLQLLNLKIDNNLDEYIILIIGIDYDHHLSENLSRIINEQSIKWFNDIETSLSFIHSVQNINIFIIISGKLGRDYAQKCLIDKKIVGLYVYCMNEDKHRIWTKGINKIRCTVSDATKLFIQIHRDIKELSGRWPINEKSFEKATTSTSEWYNLFLLLICYRSESIKESYMEMFNECRAYYQNNPSMIKQIDQFQQTYKSNNAIHEYTRDTFLYRIVNHALRTRNIKIIRKFSPFIRDLHSQLHNYHQKYYKFKKDYIRAVYRGQHLSVDQIEYLRLVSKSNNPFITMTTVSSASLDPDVALNFAYSVDGRISCLFEIIIPDRYNVGQEYLSDDEQVFANIASLSVMPDEQEVLFSLTTRYYVKHVGYPINQSNCTWVPIVLKLISITETGRHYNYFDMIKWIENEKDPQIYADILHMIQINVEDEIKFQSTNWQNWWNNLKRHSGQGLLDKQPLHLIFYDCFTEDIKWSRKAIQLHKDILHSTPSIQLNSSSFSELFRIFKIWQQRPTIQIAIYEDYLKQFCIIDTEEVIKCLCLAGDAYKRITDNKCALECYQKVLNMNVDDKYRMNNKIQKQINTLQKSPNTIRTTNNTERRLVKNNSNQEYLELYETQQDLWLLYPVIKSKVGDKISIEARLKQLFNYIQLRESWYDMVESKICLRLPYENTTDLSVNDYRYNFLSAVHTHISSKNSIMDATNNNSLSLWRYTKYMYEWMLCKELERFLQYFQKRSKYICCFILPQLERIIKKLHVIITICTIYITIKVGQHYVNVNNIQFLNKTNPEMRHPIYIDLRNSDLLTDLTLFEDKNLPTEETTNTIPDHMRLISRAFIEFMEGLS</sequence>
<dbReference type="SUPFAM" id="SSF56399">
    <property type="entry name" value="ADP-ribosylation"/>
    <property type="match status" value="1"/>
</dbReference>
<dbReference type="EMBL" id="CAJNOQ010008164">
    <property type="protein sequence ID" value="CAF1189887.1"/>
    <property type="molecule type" value="Genomic_DNA"/>
</dbReference>
<evidence type="ECO:0000313" key="2">
    <source>
        <dbReference type="EMBL" id="CAF1189887.1"/>
    </source>
</evidence>
<dbReference type="EMBL" id="CAJOBA010012695">
    <property type="protein sequence ID" value="CAF3876138.1"/>
    <property type="molecule type" value="Genomic_DNA"/>
</dbReference>
<evidence type="ECO:0000313" key="4">
    <source>
        <dbReference type="EMBL" id="CAF3954152.1"/>
    </source>
</evidence>
<dbReference type="AlphaFoldDB" id="A0A814VL52"/>
<protein>
    <submittedName>
        <fullName evidence="2">Uncharacterized protein</fullName>
    </submittedName>
</protein>
<dbReference type="EMBL" id="CAJNOK010010224">
    <property type="protein sequence ID" value="CAF1109608.1"/>
    <property type="molecule type" value="Genomic_DNA"/>
</dbReference>
<comment type="caution">
    <text evidence="2">The sequence shown here is derived from an EMBL/GenBank/DDBJ whole genome shotgun (WGS) entry which is preliminary data.</text>
</comment>
<evidence type="ECO:0000313" key="1">
    <source>
        <dbReference type="EMBL" id="CAF1109608.1"/>
    </source>
</evidence>
<dbReference type="EMBL" id="CAJOBC010008164">
    <property type="protein sequence ID" value="CAF3954152.1"/>
    <property type="molecule type" value="Genomic_DNA"/>
</dbReference>
<dbReference type="Proteomes" id="UP000677228">
    <property type="component" value="Unassembled WGS sequence"/>
</dbReference>
<evidence type="ECO:0000313" key="5">
    <source>
        <dbReference type="Proteomes" id="UP000663829"/>
    </source>
</evidence>
<dbReference type="Proteomes" id="UP000663829">
    <property type="component" value="Unassembled WGS sequence"/>
</dbReference>
<dbReference type="PROSITE" id="PS51996">
    <property type="entry name" value="TR_MART"/>
    <property type="match status" value="1"/>
</dbReference>
<reference evidence="2" key="1">
    <citation type="submission" date="2021-02" db="EMBL/GenBank/DDBJ databases">
        <authorList>
            <person name="Nowell W R."/>
        </authorList>
    </citation>
    <scope>NUCLEOTIDE SEQUENCE</scope>
</reference>
<proteinExistence type="predicted"/>
<name>A0A814VL52_9BILA</name>
<dbReference type="Proteomes" id="UP000682733">
    <property type="component" value="Unassembled WGS sequence"/>
</dbReference>
<gene>
    <name evidence="2" type="ORF">GPM918_LOCUS23150</name>
    <name evidence="1" type="ORF">OVA965_LOCUS19701</name>
    <name evidence="4" type="ORF">SRO942_LOCUS23148</name>
    <name evidence="3" type="ORF">TMI583_LOCUS19833</name>
</gene>
<dbReference type="Proteomes" id="UP000681722">
    <property type="component" value="Unassembled WGS sequence"/>
</dbReference>
<organism evidence="2 5">
    <name type="scientific">Didymodactylos carnosus</name>
    <dbReference type="NCBI Taxonomy" id="1234261"/>
    <lineage>
        <taxon>Eukaryota</taxon>
        <taxon>Metazoa</taxon>
        <taxon>Spiralia</taxon>
        <taxon>Gnathifera</taxon>
        <taxon>Rotifera</taxon>
        <taxon>Eurotatoria</taxon>
        <taxon>Bdelloidea</taxon>
        <taxon>Philodinida</taxon>
        <taxon>Philodinidae</taxon>
        <taxon>Didymodactylos</taxon>
    </lineage>
</organism>